<evidence type="ECO:0000313" key="2">
    <source>
        <dbReference type="Proteomes" id="UP001163321"/>
    </source>
</evidence>
<protein>
    <submittedName>
        <fullName evidence="1">Uncharacterized protein</fullName>
    </submittedName>
</protein>
<dbReference type="Proteomes" id="UP001163321">
    <property type="component" value="Chromosome 13"/>
</dbReference>
<evidence type="ECO:0000313" key="1">
    <source>
        <dbReference type="EMBL" id="KAI9917732.1"/>
    </source>
</evidence>
<comment type="caution">
    <text evidence="1">The sequence shown here is derived from an EMBL/GenBank/DDBJ whole genome shotgun (WGS) entry which is preliminary data.</text>
</comment>
<reference evidence="1 2" key="1">
    <citation type="journal article" date="2022" name="bioRxiv">
        <title>The genome of the oomycete Peronosclerospora sorghi, a cosmopolitan pathogen of maize and sorghum, is inflated with dispersed pseudogenes.</title>
        <authorList>
            <person name="Fletcher K."/>
            <person name="Martin F."/>
            <person name="Isakeit T."/>
            <person name="Cavanaugh K."/>
            <person name="Magill C."/>
            <person name="Michelmore R."/>
        </authorList>
    </citation>
    <scope>NUCLEOTIDE SEQUENCE [LARGE SCALE GENOMIC DNA]</scope>
    <source>
        <strain evidence="1">P6</strain>
    </source>
</reference>
<organism evidence="1 2">
    <name type="scientific">Peronosclerospora sorghi</name>
    <dbReference type="NCBI Taxonomy" id="230839"/>
    <lineage>
        <taxon>Eukaryota</taxon>
        <taxon>Sar</taxon>
        <taxon>Stramenopiles</taxon>
        <taxon>Oomycota</taxon>
        <taxon>Peronosporomycetes</taxon>
        <taxon>Peronosporales</taxon>
        <taxon>Peronosporaceae</taxon>
        <taxon>Peronosclerospora</taxon>
    </lineage>
</organism>
<keyword evidence="2" id="KW-1185">Reference proteome</keyword>
<name>A0ACC0WGL5_9STRA</name>
<accession>A0ACC0WGL5</accession>
<dbReference type="EMBL" id="CM047592">
    <property type="protein sequence ID" value="KAI9917732.1"/>
    <property type="molecule type" value="Genomic_DNA"/>
</dbReference>
<proteinExistence type="predicted"/>
<gene>
    <name evidence="1" type="ORF">PsorP6_013224</name>
</gene>
<sequence length="85" mass="10417">MTGERKKKVNKWQKLFLLRLFYQADNRFCWYVDSHTFVLYSLQYEMHGKKHTYNEGNALDSISMLQYMVHNRVATDRNTFFQRDI</sequence>